<name>A0A1F6V0F2_9PROT</name>
<evidence type="ECO:0000313" key="2">
    <source>
        <dbReference type="EMBL" id="OGI63029.1"/>
    </source>
</evidence>
<reference evidence="2 3" key="1">
    <citation type="journal article" date="2016" name="Nat. Commun.">
        <title>Thousands of microbial genomes shed light on interconnected biogeochemical processes in an aquifer system.</title>
        <authorList>
            <person name="Anantharaman K."/>
            <person name="Brown C.T."/>
            <person name="Hug L.A."/>
            <person name="Sharon I."/>
            <person name="Castelle C.J."/>
            <person name="Probst A.J."/>
            <person name="Thomas B.C."/>
            <person name="Singh A."/>
            <person name="Wilkins M.J."/>
            <person name="Karaoz U."/>
            <person name="Brodie E.L."/>
            <person name="Williams K.H."/>
            <person name="Hubbard S.S."/>
            <person name="Banfield J.F."/>
        </authorList>
    </citation>
    <scope>NUCLEOTIDE SEQUENCE [LARGE SCALE GENOMIC DNA]</scope>
</reference>
<sequence>MKVVLFCGGLGTRLREYSDTIPKPLVNIGPRPILWHLMKYYAHHGHTDFILCLGYRGDLIKEFFLNYNECMSNDFDMSDGGKTIKLYNSDIDSWRISFVDTGLKSNVGQRLKAVERFLDGEEMFLANYSDGLTDLPLAAYIDEFKKSDAIGSFLSVRPSQSFHGVRSDGDGRVLDIQHVRDSDFWINGGFMILRKQIFEHMKPGEELVEEPFQRLIAKRRLRAHRYEGFWASMDTFKDKITLDDMYARGETPWAMWKK</sequence>
<dbReference type="Proteomes" id="UP000179076">
    <property type="component" value="Unassembled WGS sequence"/>
</dbReference>
<feature type="domain" description="Nucleotidyl transferase" evidence="1">
    <location>
        <begin position="3"/>
        <end position="176"/>
    </location>
</feature>
<keyword evidence="2" id="KW-0808">Transferase</keyword>
<accession>A0A1F6V0F2</accession>
<organism evidence="2 3">
    <name type="scientific">Candidatus Muproteobacteria bacterium RBG_16_60_9</name>
    <dbReference type="NCBI Taxonomy" id="1817755"/>
    <lineage>
        <taxon>Bacteria</taxon>
        <taxon>Pseudomonadati</taxon>
        <taxon>Pseudomonadota</taxon>
        <taxon>Candidatus Muproteobacteria</taxon>
    </lineage>
</organism>
<dbReference type="PANTHER" id="PTHR47183:SF3">
    <property type="entry name" value="TRANSFERASE"/>
    <property type="match status" value="1"/>
</dbReference>
<evidence type="ECO:0000259" key="1">
    <source>
        <dbReference type="Pfam" id="PF00483"/>
    </source>
</evidence>
<dbReference type="InterPro" id="IPR013446">
    <property type="entry name" value="G1P_cyt_trans-like"/>
</dbReference>
<evidence type="ECO:0000313" key="3">
    <source>
        <dbReference type="Proteomes" id="UP000179076"/>
    </source>
</evidence>
<dbReference type="InterPro" id="IPR005835">
    <property type="entry name" value="NTP_transferase_dom"/>
</dbReference>
<dbReference type="Gene3D" id="3.90.550.10">
    <property type="entry name" value="Spore Coat Polysaccharide Biosynthesis Protein SpsA, Chain A"/>
    <property type="match status" value="1"/>
</dbReference>
<dbReference type="SUPFAM" id="SSF53448">
    <property type="entry name" value="Nucleotide-diphospho-sugar transferases"/>
    <property type="match status" value="1"/>
</dbReference>
<keyword evidence="2" id="KW-0548">Nucleotidyltransferase</keyword>
<gene>
    <name evidence="2" type="ORF">A2W18_13150</name>
</gene>
<dbReference type="PANTHER" id="PTHR47183">
    <property type="entry name" value="GLUCOSE-1-PHOSPHATE CYTIDYLYLTRANSFERASE-RELATED"/>
    <property type="match status" value="1"/>
</dbReference>
<protein>
    <submittedName>
        <fullName evidence="2">Glucose-1-phosphate cytidylyltransferase</fullName>
    </submittedName>
</protein>
<dbReference type="GO" id="GO:0047343">
    <property type="term" value="F:glucose-1-phosphate cytidylyltransferase activity"/>
    <property type="evidence" value="ECO:0007669"/>
    <property type="project" value="InterPro"/>
</dbReference>
<dbReference type="InterPro" id="IPR029044">
    <property type="entry name" value="Nucleotide-diphossugar_trans"/>
</dbReference>
<dbReference type="EMBL" id="MFSP01000163">
    <property type="protein sequence ID" value="OGI63029.1"/>
    <property type="molecule type" value="Genomic_DNA"/>
</dbReference>
<dbReference type="AlphaFoldDB" id="A0A1F6V0F2"/>
<comment type="caution">
    <text evidence="2">The sequence shown here is derived from an EMBL/GenBank/DDBJ whole genome shotgun (WGS) entry which is preliminary data.</text>
</comment>
<dbReference type="Pfam" id="PF00483">
    <property type="entry name" value="NTP_transferase"/>
    <property type="match status" value="1"/>
</dbReference>
<proteinExistence type="predicted"/>